<feature type="region of interest" description="Disordered" evidence="6">
    <location>
        <begin position="278"/>
        <end position="300"/>
    </location>
</feature>
<dbReference type="GO" id="GO:0004657">
    <property type="term" value="F:proline dehydrogenase activity"/>
    <property type="evidence" value="ECO:0007669"/>
    <property type="project" value="TreeGrafter"/>
</dbReference>
<dbReference type="Gene3D" id="3.30.9.10">
    <property type="entry name" value="D-Amino Acid Oxidase, subunit A, domain 2"/>
    <property type="match status" value="1"/>
</dbReference>
<dbReference type="OrthoDB" id="2219495at2759"/>
<reference evidence="8" key="1">
    <citation type="submission" date="2021-10" db="EMBL/GenBank/DDBJ databases">
        <authorList>
            <person name="Piombo E."/>
        </authorList>
    </citation>
    <scope>NUCLEOTIDE SEQUENCE</scope>
</reference>
<feature type="region of interest" description="Disordered" evidence="6">
    <location>
        <begin position="405"/>
        <end position="431"/>
    </location>
</feature>
<keyword evidence="9" id="KW-1185">Reference proteome</keyword>
<dbReference type="EMBL" id="CABFNO020001327">
    <property type="protein sequence ID" value="CAG9981776.1"/>
    <property type="molecule type" value="Genomic_DNA"/>
</dbReference>
<feature type="compositionally biased region" description="Basic and acidic residues" evidence="6">
    <location>
        <begin position="286"/>
        <end position="298"/>
    </location>
</feature>
<protein>
    <recommendedName>
        <fullName evidence="7">FAD dependent oxidoreductase domain-containing protein</fullName>
    </recommendedName>
</protein>
<keyword evidence="4" id="KW-0274">FAD</keyword>
<dbReference type="PANTHER" id="PTHR10961:SF45">
    <property type="entry name" value="FAD DEPENDENT OXIDOREDUCTASE DOMAIN-CONTAINING PROTEIN-RELATED"/>
    <property type="match status" value="1"/>
</dbReference>
<evidence type="ECO:0000256" key="2">
    <source>
        <dbReference type="ARBA" id="ARBA00010989"/>
    </source>
</evidence>
<keyword evidence="3" id="KW-0285">Flavoprotein</keyword>
<accession>A0A9N9XXL2</accession>
<evidence type="ECO:0000313" key="9">
    <source>
        <dbReference type="Proteomes" id="UP000754883"/>
    </source>
</evidence>
<proteinExistence type="inferred from homology"/>
<dbReference type="Gene3D" id="3.50.50.60">
    <property type="entry name" value="FAD/NAD(P)-binding domain"/>
    <property type="match status" value="1"/>
</dbReference>
<organism evidence="8 9">
    <name type="scientific">Clonostachys byssicola</name>
    <dbReference type="NCBI Taxonomy" id="160290"/>
    <lineage>
        <taxon>Eukaryota</taxon>
        <taxon>Fungi</taxon>
        <taxon>Dikarya</taxon>
        <taxon>Ascomycota</taxon>
        <taxon>Pezizomycotina</taxon>
        <taxon>Sordariomycetes</taxon>
        <taxon>Hypocreomycetidae</taxon>
        <taxon>Hypocreales</taxon>
        <taxon>Bionectriaceae</taxon>
        <taxon>Clonostachys</taxon>
    </lineage>
</organism>
<comment type="caution">
    <text evidence="8">The sequence shown here is derived from an EMBL/GenBank/DDBJ whole genome shotgun (WGS) entry which is preliminary data.</text>
</comment>
<sequence>MPLNKTDPIVVVGAGVFGLSIALELRQRAYKNITVLDRMLPPVADGSSNDTSRIIRPDYVDTFYARLATEAIGLWRESDLLKPFYHPTGFVLASEKARDEYLEHGKQVLSQQGNRFQSFQTTDELKSIRPELRDITFPFSGYISHNAGWVDAAGAVRAVAERLGELGVSFVTGPRGTMTSLKTNQDSQVVGVIVAHGPPIPASRVILATGAWTNHYLNLDGAITSSAQPVGFIKLTPEEAHTLGNMPVVDNMTSGCFVFPPTPDTHVLKIARHSHGFETSIAPDSQSERRISAPKRDSNNAAASWIPEDADAAFRKALKQLVPIAAEKPWARRRLCWYTETPRGDFIADHHPSLTGLFVVTGGAGHGFKFLPVLGRYTADCFEGKASEELQRRWKLHVDEDKAPPGPIVCNDGSRRGPARRKLTSVEQAKL</sequence>
<evidence type="ECO:0000256" key="4">
    <source>
        <dbReference type="ARBA" id="ARBA00022827"/>
    </source>
</evidence>
<evidence type="ECO:0000256" key="5">
    <source>
        <dbReference type="ARBA" id="ARBA00023002"/>
    </source>
</evidence>
<dbReference type="InterPro" id="IPR006076">
    <property type="entry name" value="FAD-dep_OxRdtase"/>
</dbReference>
<evidence type="ECO:0000259" key="7">
    <source>
        <dbReference type="Pfam" id="PF01266"/>
    </source>
</evidence>
<comment type="similarity">
    <text evidence="2">Belongs to the MSOX/MTOX family.</text>
</comment>
<feature type="domain" description="FAD dependent oxidoreductase" evidence="7">
    <location>
        <begin position="9"/>
        <end position="380"/>
    </location>
</feature>
<dbReference type="InterPro" id="IPR036188">
    <property type="entry name" value="FAD/NAD-bd_sf"/>
</dbReference>
<dbReference type="PANTHER" id="PTHR10961">
    <property type="entry name" value="PEROXISOMAL SARCOSINE OXIDASE"/>
    <property type="match status" value="1"/>
</dbReference>
<evidence type="ECO:0000313" key="8">
    <source>
        <dbReference type="EMBL" id="CAG9981776.1"/>
    </source>
</evidence>
<dbReference type="SUPFAM" id="SSF51905">
    <property type="entry name" value="FAD/NAD(P)-binding domain"/>
    <property type="match status" value="1"/>
</dbReference>
<dbReference type="AlphaFoldDB" id="A0A9N9XXL2"/>
<gene>
    <name evidence="8" type="ORF">CBYS24578_00017400</name>
</gene>
<evidence type="ECO:0000256" key="3">
    <source>
        <dbReference type="ARBA" id="ARBA00022630"/>
    </source>
</evidence>
<comment type="cofactor">
    <cofactor evidence="1">
        <name>FAD</name>
        <dbReference type="ChEBI" id="CHEBI:57692"/>
    </cofactor>
</comment>
<dbReference type="GO" id="GO:0050660">
    <property type="term" value="F:flavin adenine dinucleotide binding"/>
    <property type="evidence" value="ECO:0007669"/>
    <property type="project" value="InterPro"/>
</dbReference>
<dbReference type="GO" id="GO:0050031">
    <property type="term" value="F:L-pipecolate oxidase activity"/>
    <property type="evidence" value="ECO:0007669"/>
    <property type="project" value="TreeGrafter"/>
</dbReference>
<dbReference type="GO" id="GO:0008115">
    <property type="term" value="F:sarcosine oxidase activity"/>
    <property type="evidence" value="ECO:0007669"/>
    <property type="project" value="TreeGrafter"/>
</dbReference>
<dbReference type="Pfam" id="PF01266">
    <property type="entry name" value="DAO"/>
    <property type="match status" value="1"/>
</dbReference>
<dbReference type="SUPFAM" id="SSF54373">
    <property type="entry name" value="FAD-linked reductases, C-terminal domain"/>
    <property type="match status" value="1"/>
</dbReference>
<name>A0A9N9XXL2_9HYPO</name>
<keyword evidence="5" id="KW-0560">Oxidoreductase</keyword>
<dbReference type="InterPro" id="IPR045170">
    <property type="entry name" value="MTOX"/>
</dbReference>
<dbReference type="Proteomes" id="UP000754883">
    <property type="component" value="Unassembled WGS sequence"/>
</dbReference>
<evidence type="ECO:0000256" key="6">
    <source>
        <dbReference type="SAM" id="MobiDB-lite"/>
    </source>
</evidence>
<evidence type="ECO:0000256" key="1">
    <source>
        <dbReference type="ARBA" id="ARBA00001974"/>
    </source>
</evidence>